<dbReference type="Pfam" id="PF00153">
    <property type="entry name" value="Mito_carr"/>
    <property type="match status" value="3"/>
</dbReference>
<dbReference type="EMBL" id="GECZ01018775">
    <property type="protein sequence ID" value="JAS50994.1"/>
    <property type="molecule type" value="Transcribed_RNA"/>
</dbReference>
<dbReference type="AlphaFoldDB" id="A0A1B6FLE0"/>
<dbReference type="SUPFAM" id="SSF103506">
    <property type="entry name" value="Mitochondrial carrier"/>
    <property type="match status" value="1"/>
</dbReference>
<name>A0A1B6FLE0_9HEMI</name>
<dbReference type="HAMAP" id="MF_03064">
    <property type="entry name" value="SLC25A38"/>
    <property type="match status" value="1"/>
</dbReference>
<reference evidence="12" key="1">
    <citation type="submission" date="2015-11" db="EMBL/GenBank/DDBJ databases">
        <title>De novo transcriptome assembly of four potential Pierce s Disease insect vectors from Arizona vineyards.</title>
        <authorList>
            <person name="Tassone E.E."/>
        </authorList>
    </citation>
    <scope>NUCLEOTIDE SEQUENCE</scope>
</reference>
<dbReference type="Gene3D" id="1.50.40.10">
    <property type="entry name" value="Mitochondrial carrier domain"/>
    <property type="match status" value="1"/>
</dbReference>
<proteinExistence type="inferred from homology"/>
<evidence type="ECO:0000256" key="5">
    <source>
        <dbReference type="ARBA" id="ARBA00022792"/>
    </source>
</evidence>
<gene>
    <name evidence="12" type="ORF">g.36445</name>
</gene>
<evidence type="ECO:0000256" key="6">
    <source>
        <dbReference type="ARBA" id="ARBA00022989"/>
    </source>
</evidence>
<keyword evidence="7 10" id="KW-0496">Mitochondrion</keyword>
<evidence type="ECO:0000256" key="7">
    <source>
        <dbReference type="ARBA" id="ARBA00023128"/>
    </source>
</evidence>
<dbReference type="GO" id="GO:0015187">
    <property type="term" value="F:glycine transmembrane transporter activity"/>
    <property type="evidence" value="ECO:0007669"/>
    <property type="project" value="UniProtKB-UniRule"/>
</dbReference>
<keyword evidence="8 10" id="KW-0472">Membrane</keyword>
<keyword evidence="4 10" id="KW-0677">Repeat</keyword>
<evidence type="ECO:0000256" key="2">
    <source>
        <dbReference type="ARBA" id="ARBA00022448"/>
    </source>
</evidence>
<accession>A0A1B6FLE0</accession>
<dbReference type="GO" id="GO:0005743">
    <property type="term" value="C:mitochondrial inner membrane"/>
    <property type="evidence" value="ECO:0007669"/>
    <property type="project" value="UniProtKB-SubCell"/>
</dbReference>
<dbReference type="InterPro" id="IPR030847">
    <property type="entry name" value="Hem25/SLC25A38"/>
</dbReference>
<dbReference type="PROSITE" id="PS50920">
    <property type="entry name" value="SOLCAR"/>
    <property type="match status" value="3"/>
</dbReference>
<evidence type="ECO:0000256" key="9">
    <source>
        <dbReference type="ARBA" id="ARBA00034060"/>
    </source>
</evidence>
<evidence type="ECO:0000256" key="3">
    <source>
        <dbReference type="ARBA" id="ARBA00022692"/>
    </source>
</evidence>
<dbReference type="GO" id="GO:1904983">
    <property type="term" value="P:glycine import into mitochondrion"/>
    <property type="evidence" value="ECO:0007669"/>
    <property type="project" value="UniProtKB-UniRule"/>
</dbReference>
<comment type="subcellular location">
    <subcellularLocation>
        <location evidence="1">Membrane</location>
        <topology evidence="1">Multi-pass membrane protein</topology>
    </subcellularLocation>
    <subcellularLocation>
        <location evidence="10">Mitochondrion inner membrane</location>
        <topology evidence="10">Multi-pass membrane protein</topology>
    </subcellularLocation>
</comment>
<evidence type="ECO:0000313" key="12">
    <source>
        <dbReference type="EMBL" id="JAS50994.1"/>
    </source>
</evidence>
<comment type="similarity">
    <text evidence="10">Belongs to the mitochondrial carrier (TC 2.A.29) family. SLC25A38 subfamily.</text>
</comment>
<comment type="catalytic activity">
    <reaction evidence="9 10">
        <text>glycine(in) = glycine(out)</text>
        <dbReference type="Rhea" id="RHEA:70715"/>
        <dbReference type="ChEBI" id="CHEBI:57305"/>
    </reaction>
</comment>
<dbReference type="PANTHER" id="PTHR46181">
    <property type="entry name" value="MITOCHONDRIAL GLYCINE TRANSPORTER"/>
    <property type="match status" value="1"/>
</dbReference>
<comment type="function">
    <text evidence="10">Mitochondrial glycine transporter that imports glycine into the mitochondrial matrix. Plays an important role in providing glycine for the first enzymatic step in heme biosynthesis, the condensation of glycine with succinyl-CoA to produce 5-aminolevulinate (ALA) in the miochondrial matrix.</text>
</comment>
<feature type="repeat" description="Solcar" evidence="11">
    <location>
        <begin position="225"/>
        <end position="309"/>
    </location>
</feature>
<dbReference type="PRINTS" id="PR00926">
    <property type="entry name" value="MITOCARRIER"/>
</dbReference>
<feature type="repeat" description="Solcar" evidence="11">
    <location>
        <begin position="30"/>
        <end position="125"/>
    </location>
</feature>
<keyword evidence="5 10" id="KW-0999">Mitochondrion inner membrane</keyword>
<feature type="repeat" description="Solcar" evidence="11">
    <location>
        <begin position="131"/>
        <end position="215"/>
    </location>
</feature>
<dbReference type="PANTHER" id="PTHR46181:SF3">
    <property type="entry name" value="MITOCHONDRIAL GLYCINE TRANSPORTER"/>
    <property type="match status" value="1"/>
</dbReference>
<evidence type="ECO:0000256" key="10">
    <source>
        <dbReference type="HAMAP-Rule" id="MF_03064"/>
    </source>
</evidence>
<dbReference type="InterPro" id="IPR018108">
    <property type="entry name" value="MCP_transmembrane"/>
</dbReference>
<dbReference type="InterPro" id="IPR002067">
    <property type="entry name" value="MCP"/>
</dbReference>
<organism evidence="12">
    <name type="scientific">Cuerna arida</name>
    <dbReference type="NCBI Taxonomy" id="1464854"/>
    <lineage>
        <taxon>Eukaryota</taxon>
        <taxon>Metazoa</taxon>
        <taxon>Ecdysozoa</taxon>
        <taxon>Arthropoda</taxon>
        <taxon>Hexapoda</taxon>
        <taxon>Insecta</taxon>
        <taxon>Pterygota</taxon>
        <taxon>Neoptera</taxon>
        <taxon>Paraneoptera</taxon>
        <taxon>Hemiptera</taxon>
        <taxon>Auchenorrhyncha</taxon>
        <taxon>Membracoidea</taxon>
        <taxon>Cicadellidae</taxon>
        <taxon>Cicadellinae</taxon>
        <taxon>Proconiini</taxon>
        <taxon>Cuerna</taxon>
    </lineage>
</organism>
<dbReference type="InterPro" id="IPR023395">
    <property type="entry name" value="MCP_dom_sf"/>
</dbReference>
<keyword evidence="3 10" id="KW-0812">Transmembrane</keyword>
<keyword evidence="2 10" id="KW-0813">Transport</keyword>
<evidence type="ECO:0000256" key="1">
    <source>
        <dbReference type="ARBA" id="ARBA00004141"/>
    </source>
</evidence>
<evidence type="ECO:0000256" key="11">
    <source>
        <dbReference type="PROSITE-ProRule" id="PRU00282"/>
    </source>
</evidence>
<sequence>MANVEVKNKPTLKVMAEDVVTDLKEYVGNSPVLKAFLAGSISGTCSTVLFQPLDLVKTRLQSSGQVATMSTRPGLAGTIGMMDILSGIVQREHMFALWKGMTPSLTRCVPGVGLYFASMHWMKTTFTDGQPTPTQAMTIGVAARSLSGICLIPITVVKTRVESGEYAYRGVSDALKMIYRNEGLRGLSCGLVPTLFRDAPFSGLYLVFYSQIKQALPKELMVGDLAAPTHFTCGLLAGVLASLVTQPADVIKTKMQLYPGRYRSILHVMVFLHQKYGVKGYFKGLMPRMLRRTLIAAMAWTIYEQLTQSIGLK</sequence>
<protein>
    <recommendedName>
        <fullName evidence="10">Mitochondrial glycine transporter</fullName>
    </recommendedName>
    <alternativeName>
        <fullName evidence="10">Solute carrier family 25 member 38 homolog</fullName>
    </alternativeName>
</protein>
<evidence type="ECO:0000256" key="4">
    <source>
        <dbReference type="ARBA" id="ARBA00022737"/>
    </source>
</evidence>
<keyword evidence="6 10" id="KW-1133">Transmembrane helix</keyword>
<evidence type="ECO:0000256" key="8">
    <source>
        <dbReference type="ARBA" id="ARBA00023136"/>
    </source>
</evidence>